<accession>A0A3G5A4I7</accession>
<feature type="non-terminal residue" evidence="1">
    <location>
        <position position="1"/>
    </location>
</feature>
<reference evidence="1" key="1">
    <citation type="submission" date="2018-10" db="EMBL/GenBank/DDBJ databases">
        <title>Hidden diversity of soil giant viruses.</title>
        <authorList>
            <person name="Schulz F."/>
            <person name="Alteio L."/>
            <person name="Goudeau D."/>
            <person name="Ryan E.M."/>
            <person name="Malmstrom R.R."/>
            <person name="Blanchard J."/>
            <person name="Woyke T."/>
        </authorList>
    </citation>
    <scope>NUCLEOTIDE SEQUENCE</scope>
    <source>
        <strain evidence="1">HOV1</strain>
    </source>
</reference>
<organism evidence="1">
    <name type="scientific">Homavirus sp</name>
    <dbReference type="NCBI Taxonomy" id="2487769"/>
    <lineage>
        <taxon>Viruses</taxon>
        <taxon>Varidnaviria</taxon>
        <taxon>Bamfordvirae</taxon>
        <taxon>Nucleocytoviricota</taxon>
        <taxon>Megaviricetes</taxon>
        <taxon>Imitervirales</taxon>
        <taxon>Mimiviridae</taxon>
        <taxon>Klosneuvirinae</taxon>
    </lineage>
</organism>
<sequence length="112" mass="13214">LGKLKFTTDLNKTSIKKINKKNINNTNKCFKDMNIFDYIYINKIIRKLIENGNIKECVEILKEYDIKLEHIESLLKIDKIETTKSIGLKKSEKLKTNLSSKQKKEFSKYLKN</sequence>
<proteinExistence type="predicted"/>
<name>A0A3G5A4I7_9VIRU</name>
<protein>
    <submittedName>
        <fullName evidence="1">Replication factor C large subunit</fullName>
    </submittedName>
</protein>
<dbReference type="EMBL" id="MK072342">
    <property type="protein sequence ID" value="AYV82145.1"/>
    <property type="molecule type" value="Genomic_DNA"/>
</dbReference>
<evidence type="ECO:0000313" key="1">
    <source>
        <dbReference type="EMBL" id="AYV82145.1"/>
    </source>
</evidence>
<gene>
    <name evidence="1" type="ORF">Homavirus11_1</name>
</gene>